<evidence type="ECO:0000313" key="1">
    <source>
        <dbReference type="EMBL" id="KAG0409831.1"/>
    </source>
</evidence>
<gene>
    <name evidence="1" type="ORF">HPB47_013059</name>
</gene>
<evidence type="ECO:0000313" key="2">
    <source>
        <dbReference type="Proteomes" id="UP000805193"/>
    </source>
</evidence>
<protein>
    <submittedName>
        <fullName evidence="1">Uncharacterized protein</fullName>
    </submittedName>
</protein>
<reference evidence="1 2" key="1">
    <citation type="journal article" date="2020" name="Cell">
        <title>Large-Scale Comparative Analyses of Tick Genomes Elucidate Their Genetic Diversity and Vector Capacities.</title>
        <authorList>
            <consortium name="Tick Genome and Microbiome Consortium (TIGMIC)"/>
            <person name="Jia N."/>
            <person name="Wang J."/>
            <person name="Shi W."/>
            <person name="Du L."/>
            <person name="Sun Y."/>
            <person name="Zhan W."/>
            <person name="Jiang J.F."/>
            <person name="Wang Q."/>
            <person name="Zhang B."/>
            <person name="Ji P."/>
            <person name="Bell-Sakyi L."/>
            <person name="Cui X.M."/>
            <person name="Yuan T.T."/>
            <person name="Jiang B.G."/>
            <person name="Yang W.F."/>
            <person name="Lam T.T."/>
            <person name="Chang Q.C."/>
            <person name="Ding S.J."/>
            <person name="Wang X.J."/>
            <person name="Zhu J.G."/>
            <person name="Ruan X.D."/>
            <person name="Zhao L."/>
            <person name="Wei J.T."/>
            <person name="Ye R.Z."/>
            <person name="Que T.C."/>
            <person name="Du C.H."/>
            <person name="Zhou Y.H."/>
            <person name="Cheng J.X."/>
            <person name="Dai P.F."/>
            <person name="Guo W.B."/>
            <person name="Han X.H."/>
            <person name="Huang E.J."/>
            <person name="Li L.F."/>
            <person name="Wei W."/>
            <person name="Gao Y.C."/>
            <person name="Liu J.Z."/>
            <person name="Shao H.Z."/>
            <person name="Wang X."/>
            <person name="Wang C.C."/>
            <person name="Yang T.C."/>
            <person name="Huo Q.B."/>
            <person name="Li W."/>
            <person name="Chen H.Y."/>
            <person name="Chen S.E."/>
            <person name="Zhou L.G."/>
            <person name="Ni X.B."/>
            <person name="Tian J.H."/>
            <person name="Sheng Y."/>
            <person name="Liu T."/>
            <person name="Pan Y.S."/>
            <person name="Xia L.Y."/>
            <person name="Li J."/>
            <person name="Zhao F."/>
            <person name="Cao W.C."/>
        </authorList>
    </citation>
    <scope>NUCLEOTIDE SEQUENCE [LARGE SCALE GENOMIC DNA]</scope>
    <source>
        <strain evidence="1">Iper-2018</strain>
    </source>
</reference>
<name>A0AC60NRV0_IXOPE</name>
<keyword evidence="2" id="KW-1185">Reference proteome</keyword>
<sequence>MAKRQTHCFAPGCTTGYVSAKKKGKKASLFAVPADDERRRAWQHSIPRADKPLEKNAVVCEAHFDERFIVRNYTHVINGETVEIPRGRPCLTADAIPTLFPNIPAYLSKKLPSKRKSVTSNGGVPRKQKRDDVIREDEHIVVANITPVTQPSTKEKLESMKEEDLPSKYWAKHAIPKAPNVVAFSVCAPNGETLCFQKLLLCSTSETSIHCTAYVQGSVVTTVDVDSADAVKDLLSEMDTLIPCEGFEMVTGIDMTQTKTKHKIYAGKFHSVKCGGVSQNEKRCLQCKYLRRLLLNQASYKRTRAKQTRVEAARKVIRKNAQLRRQKRNIANLKKDIEKMKTENESTSTASFERKMEGLSKKQQLQIRACFEASTRKGTNGMKFDQEWILECIVMHMKSPRLYEHIRTHKLMVVPSPSCLRTYVKTYNSSFGFNEKVFAAIAEKSKDIDPYRRHGGILVDEMKLSESLMVNKKGLIDGFVDLGSYSSAGQEGVTCDHGLVDSIENLFGILRQMSGCNDHPTPTQFLISVNCLSFYSLARSPTSGNISQGLLSSLLDPRSNSDPAELQNKLDDLLDVGYLNEAHEMIKACSAFPEHGDMVASKSDSRITYYVSGYVARKMPKKTKCEECSRLLLQPKDSPSLPGESCLTKYMDRGGLLYPSQALKDLVETMEDGFTYCFTFNKLRANSIRDLISCLSKNRLNLVGCAEHTVEVTNQVIRFFVLTRMHFLVAAQNASRQGKRDKMKYLKLRHTT</sequence>
<proteinExistence type="predicted"/>
<dbReference type="Proteomes" id="UP000805193">
    <property type="component" value="Unassembled WGS sequence"/>
</dbReference>
<organism evidence="1 2">
    <name type="scientific">Ixodes persulcatus</name>
    <name type="common">Taiga tick</name>
    <dbReference type="NCBI Taxonomy" id="34615"/>
    <lineage>
        <taxon>Eukaryota</taxon>
        <taxon>Metazoa</taxon>
        <taxon>Ecdysozoa</taxon>
        <taxon>Arthropoda</taxon>
        <taxon>Chelicerata</taxon>
        <taxon>Arachnida</taxon>
        <taxon>Acari</taxon>
        <taxon>Parasitiformes</taxon>
        <taxon>Ixodida</taxon>
        <taxon>Ixodoidea</taxon>
        <taxon>Ixodidae</taxon>
        <taxon>Ixodinae</taxon>
        <taxon>Ixodes</taxon>
    </lineage>
</organism>
<accession>A0AC60NRV0</accession>
<dbReference type="EMBL" id="JABSTQ010011588">
    <property type="protein sequence ID" value="KAG0409831.1"/>
    <property type="molecule type" value="Genomic_DNA"/>
</dbReference>
<comment type="caution">
    <text evidence="1">The sequence shown here is derived from an EMBL/GenBank/DDBJ whole genome shotgun (WGS) entry which is preliminary data.</text>
</comment>